<evidence type="ECO:0000256" key="7">
    <source>
        <dbReference type="HAMAP-Rule" id="MF_00208"/>
    </source>
</evidence>
<dbReference type="UniPathway" id="UPA00219"/>
<comment type="similarity">
    <text evidence="1 7">Belongs to the MurCDEF family. MurE subfamily.</text>
</comment>
<dbReference type="InterPro" id="IPR000713">
    <property type="entry name" value="Mur_ligase_N"/>
</dbReference>
<dbReference type="Pfam" id="PF02875">
    <property type="entry name" value="Mur_ligase_C"/>
    <property type="match status" value="1"/>
</dbReference>
<dbReference type="HAMAP" id="MF_00208">
    <property type="entry name" value="MurE"/>
    <property type="match status" value="1"/>
</dbReference>
<gene>
    <name evidence="7" type="primary">murE</name>
    <name evidence="12" type="ORF">BZG02_18030</name>
</gene>
<dbReference type="Gene3D" id="3.90.190.20">
    <property type="entry name" value="Mur ligase, C-terminal domain"/>
    <property type="match status" value="1"/>
</dbReference>
<dbReference type="Pfam" id="PF08245">
    <property type="entry name" value="Mur_ligase_M"/>
    <property type="match status" value="1"/>
</dbReference>
<keyword evidence="6 7" id="KW-0961">Cell wall biogenesis/degradation</keyword>
<dbReference type="Gene3D" id="3.40.1390.10">
    <property type="entry name" value="MurE/MurF, N-terminal domain"/>
    <property type="match status" value="1"/>
</dbReference>
<feature type="binding site" evidence="7">
    <location>
        <begin position="155"/>
        <end position="156"/>
    </location>
    <ligand>
        <name>UDP-N-acetyl-alpha-D-muramoyl-L-alanyl-D-glutamate</name>
        <dbReference type="ChEBI" id="CHEBI:83900"/>
    </ligand>
</feature>
<dbReference type="GO" id="GO:0009252">
    <property type="term" value="P:peptidoglycan biosynthetic process"/>
    <property type="evidence" value="ECO:0007669"/>
    <property type="project" value="UniProtKB-UniRule"/>
</dbReference>
<comment type="catalytic activity">
    <reaction evidence="7">
        <text>UDP-N-acetyl-alpha-D-muramoyl-L-alanyl-D-glutamate + meso-2,6-diaminopimelate + ATP = UDP-N-acetyl-alpha-D-muramoyl-L-alanyl-gamma-D-glutamyl-meso-2,6-diaminopimelate + ADP + phosphate + H(+)</text>
        <dbReference type="Rhea" id="RHEA:23676"/>
        <dbReference type="ChEBI" id="CHEBI:15378"/>
        <dbReference type="ChEBI" id="CHEBI:30616"/>
        <dbReference type="ChEBI" id="CHEBI:43474"/>
        <dbReference type="ChEBI" id="CHEBI:57791"/>
        <dbReference type="ChEBI" id="CHEBI:83900"/>
        <dbReference type="ChEBI" id="CHEBI:83905"/>
        <dbReference type="ChEBI" id="CHEBI:456216"/>
        <dbReference type="EC" id="6.3.2.13"/>
    </reaction>
</comment>
<feature type="short sequence motif" description="Meso-diaminopimelate recognition motif" evidence="7">
    <location>
        <begin position="404"/>
        <end position="407"/>
    </location>
</feature>
<keyword evidence="13" id="KW-1185">Reference proteome</keyword>
<evidence type="ECO:0000259" key="11">
    <source>
        <dbReference type="Pfam" id="PF08245"/>
    </source>
</evidence>
<keyword evidence="7" id="KW-0547">Nucleotide-binding</keyword>
<feature type="binding site" evidence="7">
    <location>
        <position position="380"/>
    </location>
    <ligand>
        <name>meso-2,6-diaminopimelate</name>
        <dbReference type="ChEBI" id="CHEBI:57791"/>
    </ligand>
</feature>
<evidence type="ECO:0000256" key="3">
    <source>
        <dbReference type="ARBA" id="ARBA00022960"/>
    </source>
</evidence>
<proteinExistence type="inferred from homology"/>
<evidence type="ECO:0000313" key="13">
    <source>
        <dbReference type="Proteomes" id="UP000233535"/>
    </source>
</evidence>
<dbReference type="Pfam" id="PF01225">
    <property type="entry name" value="Mur_ligase"/>
    <property type="match status" value="1"/>
</dbReference>
<evidence type="ECO:0000256" key="2">
    <source>
        <dbReference type="ARBA" id="ARBA00022618"/>
    </source>
</evidence>
<evidence type="ECO:0000259" key="10">
    <source>
        <dbReference type="Pfam" id="PF02875"/>
    </source>
</evidence>
<dbReference type="SUPFAM" id="SSF53623">
    <property type="entry name" value="MurD-like peptide ligases, catalytic domain"/>
    <property type="match status" value="1"/>
</dbReference>
<dbReference type="InterPro" id="IPR036565">
    <property type="entry name" value="Mur-like_cat_sf"/>
</dbReference>
<protein>
    <recommendedName>
        <fullName evidence="7">UDP-N-acetylmuramoyl-L-alanyl-D-glutamate--2,6-diaminopimelate ligase</fullName>
        <ecNumber evidence="7">6.3.2.13</ecNumber>
    </recommendedName>
    <alternativeName>
        <fullName evidence="7">Meso-A2pm-adding enzyme</fullName>
    </alternativeName>
    <alternativeName>
        <fullName evidence="7">Meso-diaminopimelate-adding enzyme</fullName>
    </alternativeName>
    <alternativeName>
        <fullName evidence="7">UDP-MurNAc-L-Ala-D-Glu:meso-diaminopimelate ligase</fullName>
    </alternativeName>
    <alternativeName>
        <fullName evidence="7">UDP-MurNAc-tripeptide synthetase</fullName>
    </alternativeName>
    <alternativeName>
        <fullName evidence="7">UDP-N-acetylmuramyl-tripeptide synthetase</fullName>
    </alternativeName>
</protein>
<feature type="domain" description="Mur ligase central" evidence="11">
    <location>
        <begin position="111"/>
        <end position="306"/>
    </location>
</feature>
<dbReference type="NCBIfam" id="TIGR01085">
    <property type="entry name" value="murE"/>
    <property type="match status" value="1"/>
</dbReference>
<feature type="binding site" evidence="7">
    <location>
        <position position="32"/>
    </location>
    <ligand>
        <name>UDP-N-acetyl-alpha-D-muramoyl-L-alanyl-D-glutamate</name>
        <dbReference type="ChEBI" id="CHEBI:83900"/>
    </ligand>
</feature>
<keyword evidence="7" id="KW-0460">Magnesium</keyword>
<dbReference type="InterPro" id="IPR035911">
    <property type="entry name" value="MurE/MurF_N"/>
</dbReference>
<keyword evidence="4 7" id="KW-0573">Peptidoglycan synthesis</keyword>
<feature type="binding site" evidence="7">
    <location>
        <position position="188"/>
    </location>
    <ligand>
        <name>UDP-N-acetyl-alpha-D-muramoyl-L-alanyl-D-glutamate</name>
        <dbReference type="ChEBI" id="CHEBI:83900"/>
    </ligand>
</feature>
<keyword evidence="7" id="KW-0963">Cytoplasm</keyword>
<keyword evidence="2 7" id="KW-0132">Cell division</keyword>
<comment type="cofactor">
    <cofactor evidence="7">
        <name>Mg(2+)</name>
        <dbReference type="ChEBI" id="CHEBI:18420"/>
    </cofactor>
</comment>
<feature type="modified residue" description="N6-carboxylysine" evidence="7">
    <location>
        <position position="222"/>
    </location>
</feature>
<name>A0A2N3HRV5_9BACT</name>
<organism evidence="12 13">
    <name type="scientific">Labilibaculum filiforme</name>
    <dbReference type="NCBI Taxonomy" id="1940526"/>
    <lineage>
        <taxon>Bacteria</taxon>
        <taxon>Pseudomonadati</taxon>
        <taxon>Bacteroidota</taxon>
        <taxon>Bacteroidia</taxon>
        <taxon>Marinilabiliales</taxon>
        <taxon>Marinifilaceae</taxon>
        <taxon>Labilibaculum</taxon>
    </lineage>
</organism>
<dbReference type="GO" id="GO:0071555">
    <property type="term" value="P:cell wall organization"/>
    <property type="evidence" value="ECO:0007669"/>
    <property type="project" value="UniProtKB-KW"/>
</dbReference>
<dbReference type="GO" id="GO:0005737">
    <property type="term" value="C:cytoplasm"/>
    <property type="evidence" value="ECO:0007669"/>
    <property type="project" value="UniProtKB-SubCell"/>
</dbReference>
<keyword evidence="7 12" id="KW-0436">Ligase</keyword>
<evidence type="ECO:0000256" key="4">
    <source>
        <dbReference type="ARBA" id="ARBA00022984"/>
    </source>
</evidence>
<feature type="binding site" evidence="7">
    <location>
        <position position="182"/>
    </location>
    <ligand>
        <name>UDP-N-acetyl-alpha-D-muramoyl-L-alanyl-D-glutamate</name>
        <dbReference type="ChEBI" id="CHEBI:83900"/>
    </ligand>
</feature>
<feature type="binding site" evidence="7">
    <location>
        <position position="190"/>
    </location>
    <ligand>
        <name>UDP-N-acetyl-alpha-D-muramoyl-L-alanyl-D-glutamate</name>
        <dbReference type="ChEBI" id="CHEBI:83900"/>
    </ligand>
</feature>
<dbReference type="EMBL" id="MVDD01000021">
    <property type="protein sequence ID" value="PKQ60769.1"/>
    <property type="molecule type" value="Genomic_DNA"/>
</dbReference>
<feature type="binding site" evidence="7">
    <location>
        <position position="461"/>
    </location>
    <ligand>
        <name>meso-2,6-diaminopimelate</name>
        <dbReference type="ChEBI" id="CHEBI:57791"/>
    </ligand>
</feature>
<keyword evidence="5 7" id="KW-0131">Cell cycle</keyword>
<dbReference type="InterPro" id="IPR004101">
    <property type="entry name" value="Mur_ligase_C"/>
</dbReference>
<keyword evidence="3 7" id="KW-0133">Cell shape</keyword>
<comment type="subcellular location">
    <subcellularLocation>
        <location evidence="7 8">Cytoplasm</location>
    </subcellularLocation>
</comment>
<feature type="domain" description="Mur ligase N-terminal catalytic" evidence="9">
    <location>
        <begin position="26"/>
        <end position="99"/>
    </location>
</feature>
<evidence type="ECO:0000256" key="1">
    <source>
        <dbReference type="ARBA" id="ARBA00005898"/>
    </source>
</evidence>
<dbReference type="Gene3D" id="3.40.1190.10">
    <property type="entry name" value="Mur-like, catalytic domain"/>
    <property type="match status" value="1"/>
</dbReference>
<feature type="binding site" evidence="7">
    <location>
        <begin position="404"/>
        <end position="407"/>
    </location>
    <ligand>
        <name>meso-2,6-diaminopimelate</name>
        <dbReference type="ChEBI" id="CHEBI:57791"/>
    </ligand>
</feature>
<dbReference type="NCBIfam" id="NF001126">
    <property type="entry name" value="PRK00139.1-4"/>
    <property type="match status" value="1"/>
</dbReference>
<dbReference type="InterPro" id="IPR036615">
    <property type="entry name" value="Mur_ligase_C_dom_sf"/>
</dbReference>
<dbReference type="GO" id="GO:0008360">
    <property type="term" value="P:regulation of cell shape"/>
    <property type="evidence" value="ECO:0007669"/>
    <property type="project" value="UniProtKB-KW"/>
</dbReference>
<dbReference type="SUPFAM" id="SSF63418">
    <property type="entry name" value="MurE/MurF N-terminal domain"/>
    <property type="match status" value="1"/>
</dbReference>
<comment type="PTM">
    <text evidence="7">Carboxylation is probably crucial for Mg(2+) binding and, consequently, for the gamma-phosphate positioning of ATP.</text>
</comment>
<dbReference type="InterPro" id="IPR005761">
    <property type="entry name" value="UDP-N-AcMur-Glu-dNH2Pim_ligase"/>
</dbReference>
<keyword evidence="7" id="KW-0067">ATP-binding</keyword>
<evidence type="ECO:0000313" key="12">
    <source>
        <dbReference type="EMBL" id="PKQ60769.1"/>
    </source>
</evidence>
<evidence type="ECO:0000259" key="9">
    <source>
        <dbReference type="Pfam" id="PF01225"/>
    </source>
</evidence>
<dbReference type="GO" id="GO:0008765">
    <property type="term" value="F:UDP-N-acetylmuramoylalanyl-D-glutamate-2,6-diaminopimelate ligase activity"/>
    <property type="evidence" value="ECO:0007669"/>
    <property type="project" value="UniProtKB-UniRule"/>
</dbReference>
<dbReference type="PANTHER" id="PTHR23135">
    <property type="entry name" value="MUR LIGASE FAMILY MEMBER"/>
    <property type="match status" value="1"/>
</dbReference>
<evidence type="ECO:0000256" key="6">
    <source>
        <dbReference type="ARBA" id="ARBA00023316"/>
    </source>
</evidence>
<reference evidence="12 13" key="1">
    <citation type="journal article" date="2017" name="Front. Microbiol.">
        <title>Labilibaculum manganireducens gen. nov., sp. nov. and Labilibaculum filiforme sp. nov., Novel Bacteroidetes Isolated from Subsurface Sediments of the Baltic Sea.</title>
        <authorList>
            <person name="Vandieken V."/>
            <person name="Marshall I.P."/>
            <person name="Niemann H."/>
            <person name="Engelen B."/>
            <person name="Cypionka H."/>
        </authorList>
    </citation>
    <scope>NUCLEOTIDE SEQUENCE [LARGE SCALE GENOMIC DNA]</scope>
    <source>
        <strain evidence="12 13">59.16B</strain>
    </source>
</reference>
<dbReference type="SUPFAM" id="SSF53244">
    <property type="entry name" value="MurD-like peptide ligases, peptide-binding domain"/>
    <property type="match status" value="1"/>
</dbReference>
<dbReference type="RefSeq" id="WP_101263156.1">
    <property type="nucleotide sequence ID" value="NZ_MVDD01000021.1"/>
</dbReference>
<dbReference type="Proteomes" id="UP000233535">
    <property type="component" value="Unassembled WGS sequence"/>
</dbReference>
<comment type="caution">
    <text evidence="12">The sequence shown here is derived from an EMBL/GenBank/DDBJ whole genome shotgun (WGS) entry which is preliminary data.</text>
</comment>
<evidence type="ECO:0000256" key="8">
    <source>
        <dbReference type="RuleBase" id="RU004135"/>
    </source>
</evidence>
<feature type="domain" description="Mur ligase C-terminal" evidence="10">
    <location>
        <begin position="329"/>
        <end position="459"/>
    </location>
</feature>
<feature type="binding site" evidence="7">
    <location>
        <position position="457"/>
    </location>
    <ligand>
        <name>meso-2,6-diaminopimelate</name>
        <dbReference type="ChEBI" id="CHEBI:57791"/>
    </ligand>
</feature>
<dbReference type="OrthoDB" id="9800958at2"/>
<accession>A0A2N3HRV5</accession>
<sequence>MGKNINELFSSVTIQSLKGNKDVVVNEIHFDSRKVKHGDLFVACRGTVSDGHDFIDTAVANGARVIVCEELPKKSSSETSFIVVEDSSAVLSQIAHNFYNKPTENIQLVGVTGTNGKTTIATLLYNLFRKLGYKVGLLSTVCNYVDEKAVKATHTTPDALQLNALLAEMVEAGCEYCFMEVSSHAIDQKRVGALNFKGGIFTNITHDHLDYHKTFEAYLKVKKAFFDQLGNKSFAITNVDDKNGKLMLQNMKGHKFTYSTRSFADYRCQILEKHFTGMLLEMDGAEIWTNFIGDFNAHNLLAVYGTARLLDQDKEEILRGISELKSVDGRFESIISTDGIMAIVDYAHTPDALKNVLETIAALRTGNEQVITVVGAGGDRDKSKRPLMAKISAELSDKVILTSDNPRSEDPDQIILDMKEGVSANNTRKVLAITDRKEAIRTAHMLAQKDDIILVAGKGHEDYQEIKGVKHHFDDKEVIKEIFKL</sequence>
<comment type="caution">
    <text evidence="7">Lacks conserved residue(s) required for the propagation of feature annotation.</text>
</comment>
<feature type="binding site" evidence="7">
    <location>
        <begin position="113"/>
        <end position="119"/>
    </location>
    <ligand>
        <name>ATP</name>
        <dbReference type="ChEBI" id="CHEBI:30616"/>
    </ligand>
</feature>
<dbReference type="GO" id="GO:0051301">
    <property type="term" value="P:cell division"/>
    <property type="evidence" value="ECO:0007669"/>
    <property type="project" value="UniProtKB-KW"/>
</dbReference>
<comment type="pathway">
    <text evidence="7 8">Cell wall biogenesis; peptidoglycan biosynthesis.</text>
</comment>
<evidence type="ECO:0000256" key="5">
    <source>
        <dbReference type="ARBA" id="ARBA00023306"/>
    </source>
</evidence>
<dbReference type="InterPro" id="IPR013221">
    <property type="entry name" value="Mur_ligase_cen"/>
</dbReference>
<dbReference type="EC" id="6.3.2.13" evidence="7"/>
<dbReference type="PANTHER" id="PTHR23135:SF4">
    <property type="entry name" value="UDP-N-ACETYLMURAMOYL-L-ALANYL-D-GLUTAMATE--2,6-DIAMINOPIMELATE LIGASE MURE HOMOLOG, CHLOROPLASTIC"/>
    <property type="match status" value="1"/>
</dbReference>
<dbReference type="AlphaFoldDB" id="A0A2N3HRV5"/>
<dbReference type="GO" id="GO:0000287">
    <property type="term" value="F:magnesium ion binding"/>
    <property type="evidence" value="ECO:0007669"/>
    <property type="project" value="UniProtKB-UniRule"/>
</dbReference>
<comment type="function">
    <text evidence="7">Catalyzes the addition of meso-diaminopimelic acid to the nucleotide precursor UDP-N-acetylmuramoyl-L-alanyl-D-glutamate (UMAG) in the biosynthesis of bacterial cell-wall peptidoglycan.</text>
</comment>
<dbReference type="GO" id="GO:0005524">
    <property type="term" value="F:ATP binding"/>
    <property type="evidence" value="ECO:0007669"/>
    <property type="project" value="UniProtKB-UniRule"/>
</dbReference>